<dbReference type="Proteomes" id="UP001472677">
    <property type="component" value="Unassembled WGS sequence"/>
</dbReference>
<evidence type="ECO:0000313" key="2">
    <source>
        <dbReference type="EMBL" id="KAK8500636.1"/>
    </source>
</evidence>
<evidence type="ECO:0000259" key="1">
    <source>
        <dbReference type="Pfam" id="PF13456"/>
    </source>
</evidence>
<feature type="domain" description="RNase H type-1" evidence="1">
    <location>
        <begin position="79"/>
        <end position="113"/>
    </location>
</feature>
<evidence type="ECO:0000313" key="3">
    <source>
        <dbReference type="Proteomes" id="UP001472677"/>
    </source>
</evidence>
<accession>A0ABR2B1K0</accession>
<proteinExistence type="predicted"/>
<organism evidence="2 3">
    <name type="scientific">Hibiscus sabdariffa</name>
    <name type="common">roselle</name>
    <dbReference type="NCBI Taxonomy" id="183260"/>
    <lineage>
        <taxon>Eukaryota</taxon>
        <taxon>Viridiplantae</taxon>
        <taxon>Streptophyta</taxon>
        <taxon>Embryophyta</taxon>
        <taxon>Tracheophyta</taxon>
        <taxon>Spermatophyta</taxon>
        <taxon>Magnoliopsida</taxon>
        <taxon>eudicotyledons</taxon>
        <taxon>Gunneridae</taxon>
        <taxon>Pentapetalae</taxon>
        <taxon>rosids</taxon>
        <taxon>malvids</taxon>
        <taxon>Malvales</taxon>
        <taxon>Malvaceae</taxon>
        <taxon>Malvoideae</taxon>
        <taxon>Hibiscus</taxon>
    </lineage>
</organism>
<sequence length="138" mass="15833">MLNLHAKNVAGIGVGDDFRNTRFAVTCWLIWKSSCANIFGGVDFNSEGLARHSSVAAVEFAAAHACRMIPRRPLQLACLLLHDVREFLSRDWRVRIRYINRSGNMVADKLARMSRGKPIVKRYSKGPRERSFRYLRRI</sequence>
<name>A0ABR2B1K0_9ROSI</name>
<dbReference type="Pfam" id="PF13456">
    <property type="entry name" value="RVT_3"/>
    <property type="match status" value="1"/>
</dbReference>
<gene>
    <name evidence="2" type="ORF">V6N12_020328</name>
</gene>
<dbReference type="EMBL" id="JBBPBM010000213">
    <property type="protein sequence ID" value="KAK8500636.1"/>
    <property type="molecule type" value="Genomic_DNA"/>
</dbReference>
<protein>
    <recommendedName>
        <fullName evidence="1">RNase H type-1 domain-containing protein</fullName>
    </recommendedName>
</protein>
<comment type="caution">
    <text evidence="2">The sequence shown here is derived from an EMBL/GenBank/DDBJ whole genome shotgun (WGS) entry which is preliminary data.</text>
</comment>
<keyword evidence="3" id="KW-1185">Reference proteome</keyword>
<reference evidence="2 3" key="1">
    <citation type="journal article" date="2024" name="G3 (Bethesda)">
        <title>Genome assembly of Hibiscus sabdariffa L. provides insights into metabolisms of medicinal natural products.</title>
        <authorList>
            <person name="Kim T."/>
        </authorList>
    </citation>
    <scope>NUCLEOTIDE SEQUENCE [LARGE SCALE GENOMIC DNA]</scope>
    <source>
        <strain evidence="2">TK-2024</strain>
        <tissue evidence="2">Old leaves</tissue>
    </source>
</reference>
<dbReference type="InterPro" id="IPR002156">
    <property type="entry name" value="RNaseH_domain"/>
</dbReference>